<keyword evidence="3 5" id="KW-0067">ATP-binding</keyword>
<evidence type="ECO:0000259" key="4">
    <source>
        <dbReference type="PROSITE" id="PS50893"/>
    </source>
</evidence>
<dbReference type="GO" id="GO:0022857">
    <property type="term" value="F:transmembrane transporter activity"/>
    <property type="evidence" value="ECO:0007669"/>
    <property type="project" value="InterPro"/>
</dbReference>
<dbReference type="InterPro" id="IPR027417">
    <property type="entry name" value="P-loop_NTPase"/>
</dbReference>
<dbReference type="OrthoDB" id="9790614at2"/>
<feature type="domain" description="ABC transporter" evidence="4">
    <location>
        <begin position="6"/>
        <end position="236"/>
    </location>
</feature>
<dbReference type="InterPro" id="IPR003439">
    <property type="entry name" value="ABC_transporter-like_ATP-bd"/>
</dbReference>
<name>A0A511N6Y2_DEIC1</name>
<reference evidence="5 6" key="1">
    <citation type="submission" date="2019-07" db="EMBL/GenBank/DDBJ databases">
        <title>Whole genome shotgun sequence of Deinococcus cellulosilyticus NBRC 106333.</title>
        <authorList>
            <person name="Hosoyama A."/>
            <person name="Uohara A."/>
            <person name="Ohji S."/>
            <person name="Ichikawa N."/>
        </authorList>
    </citation>
    <scope>NUCLEOTIDE SEQUENCE [LARGE SCALE GENOMIC DNA]</scope>
    <source>
        <strain evidence="5 6">NBRC 106333</strain>
    </source>
</reference>
<keyword evidence="1" id="KW-0813">Transport</keyword>
<evidence type="ECO:0000256" key="1">
    <source>
        <dbReference type="ARBA" id="ARBA00022448"/>
    </source>
</evidence>
<dbReference type="SUPFAM" id="SSF52540">
    <property type="entry name" value="P-loop containing nucleoside triphosphate hydrolases"/>
    <property type="match status" value="1"/>
</dbReference>
<dbReference type="Proteomes" id="UP000321306">
    <property type="component" value="Unassembled WGS sequence"/>
</dbReference>
<dbReference type="InterPro" id="IPR008995">
    <property type="entry name" value="Mo/tungstate-bd_C_term_dom"/>
</dbReference>
<gene>
    <name evidence="5" type="ORF">DC3_38720</name>
</gene>
<dbReference type="FunFam" id="3.40.50.300:FF:000133">
    <property type="entry name" value="Spermidine/putrescine import ATP-binding protein PotA"/>
    <property type="match status" value="1"/>
</dbReference>
<accession>A0A511N6Y2</accession>
<dbReference type="PANTHER" id="PTHR42781">
    <property type="entry name" value="SPERMIDINE/PUTRESCINE IMPORT ATP-BINDING PROTEIN POTA"/>
    <property type="match status" value="1"/>
</dbReference>
<protein>
    <submittedName>
        <fullName evidence="5">Spermidine/putrescine ABC transporter ATP-binding protein</fullName>
    </submittedName>
</protein>
<evidence type="ECO:0000256" key="2">
    <source>
        <dbReference type="ARBA" id="ARBA00022741"/>
    </source>
</evidence>
<dbReference type="InterPro" id="IPR050093">
    <property type="entry name" value="ABC_SmlMolc_Importer"/>
</dbReference>
<keyword evidence="2" id="KW-0547">Nucleotide-binding</keyword>
<dbReference type="Gene3D" id="3.40.50.300">
    <property type="entry name" value="P-loop containing nucleotide triphosphate hydrolases"/>
    <property type="match status" value="1"/>
</dbReference>
<dbReference type="AlphaFoldDB" id="A0A511N6Y2"/>
<sequence>MSAQGLRLQNIHKTFAGVEALGNINLDIEAGEFFTLLGPSGCGKTTLLRIIAGFEVPDRGEVILHGQDISQKSAMQRPVNTVFQSYALFPHLNVYENVAFGLRSKRISGAEVDRRVKNALEMLRLGEFAKRFSHQMSGGQQQRVALARALVNEPEVLLLDEPLSALDAKLRTEVQIELRRLQHQLGTTFILVTHDQDEAMSVSDRIAVMRKGAIEQVGLPREVYATPKSRFVAEFLGLANLIQARMDQKTATTPFGRLHLSNAPSWQEGMLVIRPERVQLCEDPPLVNTFPSKVRDVVYRGSYLEVWLDREDLRVRTPPHQNLSVGQEIYVHFPQEALVPLEATP</sequence>
<evidence type="ECO:0000313" key="5">
    <source>
        <dbReference type="EMBL" id="GEM48237.1"/>
    </source>
</evidence>
<dbReference type="SUPFAM" id="SSF50331">
    <property type="entry name" value="MOP-like"/>
    <property type="match status" value="1"/>
</dbReference>
<proteinExistence type="predicted"/>
<dbReference type="Pfam" id="PF08402">
    <property type="entry name" value="TOBE_2"/>
    <property type="match status" value="1"/>
</dbReference>
<dbReference type="Gene3D" id="2.40.50.100">
    <property type="match status" value="1"/>
</dbReference>
<evidence type="ECO:0000256" key="3">
    <source>
        <dbReference type="ARBA" id="ARBA00022840"/>
    </source>
</evidence>
<dbReference type="GO" id="GO:0016887">
    <property type="term" value="F:ATP hydrolysis activity"/>
    <property type="evidence" value="ECO:0007669"/>
    <property type="project" value="InterPro"/>
</dbReference>
<evidence type="ECO:0000313" key="6">
    <source>
        <dbReference type="Proteomes" id="UP000321306"/>
    </source>
</evidence>
<dbReference type="RefSeq" id="WP_146887157.1">
    <property type="nucleotide sequence ID" value="NZ_BJXB01000019.1"/>
</dbReference>
<keyword evidence="6" id="KW-1185">Reference proteome</keyword>
<dbReference type="InterPro" id="IPR013611">
    <property type="entry name" value="Transp-assoc_OB_typ2"/>
</dbReference>
<dbReference type="Pfam" id="PF00005">
    <property type="entry name" value="ABC_tran"/>
    <property type="match status" value="1"/>
</dbReference>
<dbReference type="PROSITE" id="PS00211">
    <property type="entry name" value="ABC_TRANSPORTER_1"/>
    <property type="match status" value="1"/>
</dbReference>
<dbReference type="EMBL" id="BJXB01000019">
    <property type="protein sequence ID" value="GEM48237.1"/>
    <property type="molecule type" value="Genomic_DNA"/>
</dbReference>
<dbReference type="SMART" id="SM00382">
    <property type="entry name" value="AAA"/>
    <property type="match status" value="1"/>
</dbReference>
<dbReference type="GO" id="GO:0043190">
    <property type="term" value="C:ATP-binding cassette (ABC) transporter complex"/>
    <property type="evidence" value="ECO:0007669"/>
    <property type="project" value="InterPro"/>
</dbReference>
<comment type="caution">
    <text evidence="5">The sequence shown here is derived from an EMBL/GenBank/DDBJ whole genome shotgun (WGS) entry which is preliminary data.</text>
</comment>
<organism evidence="5 6">
    <name type="scientific">Deinococcus cellulosilyticus (strain DSM 18568 / NBRC 106333 / KACC 11606 / 5516J-15)</name>
    <dbReference type="NCBI Taxonomy" id="1223518"/>
    <lineage>
        <taxon>Bacteria</taxon>
        <taxon>Thermotogati</taxon>
        <taxon>Deinococcota</taxon>
        <taxon>Deinococci</taxon>
        <taxon>Deinococcales</taxon>
        <taxon>Deinococcaceae</taxon>
        <taxon>Deinococcus</taxon>
    </lineage>
</organism>
<dbReference type="InterPro" id="IPR003593">
    <property type="entry name" value="AAA+_ATPase"/>
</dbReference>
<dbReference type="GO" id="GO:0005524">
    <property type="term" value="F:ATP binding"/>
    <property type="evidence" value="ECO:0007669"/>
    <property type="project" value="UniProtKB-KW"/>
</dbReference>
<dbReference type="PANTHER" id="PTHR42781:SF4">
    <property type="entry name" value="SPERMIDINE_PUTRESCINE IMPORT ATP-BINDING PROTEIN POTA"/>
    <property type="match status" value="1"/>
</dbReference>
<dbReference type="PROSITE" id="PS50893">
    <property type="entry name" value="ABC_TRANSPORTER_2"/>
    <property type="match status" value="1"/>
</dbReference>
<dbReference type="InterPro" id="IPR017871">
    <property type="entry name" value="ABC_transporter-like_CS"/>
</dbReference>